<proteinExistence type="predicted"/>
<evidence type="ECO:0000259" key="1">
    <source>
        <dbReference type="Pfam" id="PF12728"/>
    </source>
</evidence>
<evidence type="ECO:0000313" key="3">
    <source>
        <dbReference type="Proteomes" id="UP000184368"/>
    </source>
</evidence>
<protein>
    <recommendedName>
        <fullName evidence="1">Helix-turn-helix domain-containing protein</fullName>
    </recommendedName>
</protein>
<evidence type="ECO:0000313" key="2">
    <source>
        <dbReference type="EMBL" id="SHF53636.1"/>
    </source>
</evidence>
<dbReference type="SUPFAM" id="SSF46955">
    <property type="entry name" value="Putative DNA-binding domain"/>
    <property type="match status" value="1"/>
</dbReference>
<dbReference type="EMBL" id="FQUO01000009">
    <property type="protein sequence ID" value="SHF53636.1"/>
    <property type="molecule type" value="Genomic_DNA"/>
</dbReference>
<sequence length="104" mass="12181">MEARSKHLQQATVERNSPAQYQLVTRADLEQFRNELLKEIRYLLSQKPNGLQKPWLRSHEVRRMLQISPGTLQHLRDTGQIPFTKLGGIIYYEHAAIKAKMEKL</sequence>
<gene>
    <name evidence="2" type="ORF">SAMN05444008_10956</name>
</gene>
<name>A0A1M5CG38_9BACT</name>
<keyword evidence="3" id="KW-1185">Reference proteome</keyword>
<dbReference type="RefSeq" id="WP_216820639.1">
    <property type="nucleotide sequence ID" value="NZ_FQUO01000009.1"/>
</dbReference>
<dbReference type="InterPro" id="IPR041657">
    <property type="entry name" value="HTH_17"/>
</dbReference>
<accession>A0A1M5CG38</accession>
<dbReference type="InterPro" id="IPR009061">
    <property type="entry name" value="DNA-bd_dom_put_sf"/>
</dbReference>
<dbReference type="STRING" id="1302690.BUE76_07775"/>
<reference evidence="2 3" key="1">
    <citation type="submission" date="2016-11" db="EMBL/GenBank/DDBJ databases">
        <authorList>
            <person name="Jaros S."/>
            <person name="Januszkiewicz K."/>
            <person name="Wedrychowicz H."/>
        </authorList>
    </citation>
    <scope>NUCLEOTIDE SEQUENCE [LARGE SCALE GENOMIC DNA]</scope>
    <source>
        <strain evidence="2 3">DSM 26897</strain>
    </source>
</reference>
<dbReference type="PANTHER" id="PTHR34585:SF22">
    <property type="entry name" value="HELIX-TURN-HELIX DOMAIN-CONTAINING PROTEIN"/>
    <property type="match status" value="1"/>
</dbReference>
<dbReference type="AlphaFoldDB" id="A0A1M5CG38"/>
<organism evidence="2 3">
    <name type="scientific">Cnuella takakiae</name>
    <dbReference type="NCBI Taxonomy" id="1302690"/>
    <lineage>
        <taxon>Bacteria</taxon>
        <taxon>Pseudomonadati</taxon>
        <taxon>Bacteroidota</taxon>
        <taxon>Chitinophagia</taxon>
        <taxon>Chitinophagales</taxon>
        <taxon>Chitinophagaceae</taxon>
        <taxon>Cnuella</taxon>
    </lineage>
</organism>
<dbReference type="PANTHER" id="PTHR34585">
    <property type="match status" value="1"/>
</dbReference>
<dbReference type="Pfam" id="PF12728">
    <property type="entry name" value="HTH_17"/>
    <property type="match status" value="1"/>
</dbReference>
<dbReference type="Proteomes" id="UP000184368">
    <property type="component" value="Unassembled WGS sequence"/>
</dbReference>
<feature type="domain" description="Helix-turn-helix" evidence="1">
    <location>
        <begin position="55"/>
        <end position="101"/>
    </location>
</feature>